<dbReference type="Pfam" id="PF13411">
    <property type="entry name" value="MerR_1"/>
    <property type="match status" value="1"/>
</dbReference>
<evidence type="ECO:0000313" key="3">
    <source>
        <dbReference type="Proteomes" id="UP000664835"/>
    </source>
</evidence>
<comment type="caution">
    <text evidence="2">The sequence shown here is derived from an EMBL/GenBank/DDBJ whole genome shotgun (WGS) entry which is preliminary data.</text>
</comment>
<gene>
    <name evidence="2" type="ORF">J3998_09525</name>
</gene>
<evidence type="ECO:0000313" key="2">
    <source>
        <dbReference type="EMBL" id="MBO1927816.1"/>
    </source>
</evidence>
<accession>A0ABS3Q6B8</accession>
<dbReference type="CDD" id="cd04765">
    <property type="entry name" value="HTH_MlrA-like_sg2"/>
    <property type="match status" value="1"/>
</dbReference>
<reference evidence="2 3" key="1">
    <citation type="submission" date="2021-03" db="EMBL/GenBank/DDBJ databases">
        <title>Thiomicrorhabdus sp.nov.,novel sulfur-oxidizing bacteria isolated from coastal sediment.</title>
        <authorList>
            <person name="Liu X."/>
        </authorList>
    </citation>
    <scope>NUCLEOTIDE SEQUENCE [LARGE SCALE GENOMIC DNA]</scope>
    <source>
        <strain evidence="2 3">6S2-11</strain>
    </source>
</reference>
<evidence type="ECO:0000259" key="1">
    <source>
        <dbReference type="PROSITE" id="PS50937"/>
    </source>
</evidence>
<name>A0ABS3Q6B8_9GAMM</name>
<dbReference type="SMART" id="SM00422">
    <property type="entry name" value="HTH_MERR"/>
    <property type="match status" value="1"/>
</dbReference>
<dbReference type="EMBL" id="JAGETV010000018">
    <property type="protein sequence ID" value="MBO1927816.1"/>
    <property type="molecule type" value="Genomic_DNA"/>
</dbReference>
<dbReference type="RefSeq" id="WP_208150430.1">
    <property type="nucleotide sequence ID" value="NZ_JAGETV010000018.1"/>
</dbReference>
<organism evidence="2 3">
    <name type="scientific">Thiomicrorhabdus marina</name>
    <dbReference type="NCBI Taxonomy" id="2818442"/>
    <lineage>
        <taxon>Bacteria</taxon>
        <taxon>Pseudomonadati</taxon>
        <taxon>Pseudomonadota</taxon>
        <taxon>Gammaproteobacteria</taxon>
        <taxon>Thiotrichales</taxon>
        <taxon>Piscirickettsiaceae</taxon>
        <taxon>Thiomicrorhabdus</taxon>
    </lineage>
</organism>
<keyword evidence="3" id="KW-1185">Reference proteome</keyword>
<dbReference type="PROSITE" id="PS50937">
    <property type="entry name" value="HTH_MERR_2"/>
    <property type="match status" value="1"/>
</dbReference>
<dbReference type="InterPro" id="IPR009061">
    <property type="entry name" value="DNA-bd_dom_put_sf"/>
</dbReference>
<dbReference type="Gene3D" id="1.10.1660.10">
    <property type="match status" value="1"/>
</dbReference>
<dbReference type="SUPFAM" id="SSF46955">
    <property type="entry name" value="Putative DNA-binding domain"/>
    <property type="match status" value="1"/>
</dbReference>
<feature type="domain" description="HTH merR-type" evidence="1">
    <location>
        <begin position="19"/>
        <end position="88"/>
    </location>
</feature>
<sequence length="148" mass="16840">MATTKAKSINIDAIPAKKYLTIGEVSRFTGIKDHVLRYWEQNFVQLTPSKRSGRRYYQRDDVLLIIEISRLLNEEGLTIVGAQNRLSKQQKNKADVAPSFEPVQQTIAEVDSAAQPKVDSSQLQQALQIAEVLQQQINAFQKHLKENY</sequence>
<protein>
    <submittedName>
        <fullName evidence="2">MerR family transcriptional regulator</fullName>
    </submittedName>
</protein>
<dbReference type="Proteomes" id="UP000664835">
    <property type="component" value="Unassembled WGS sequence"/>
</dbReference>
<proteinExistence type="predicted"/>
<dbReference type="InterPro" id="IPR000551">
    <property type="entry name" value="MerR-type_HTH_dom"/>
</dbReference>